<gene>
    <name evidence="10" type="ORF">EV675_2626</name>
</gene>
<keyword evidence="7 8" id="KW-0472">Membrane</keyword>
<dbReference type="GO" id="GO:0010041">
    <property type="term" value="P:response to iron(III) ion"/>
    <property type="evidence" value="ECO:0007669"/>
    <property type="project" value="TreeGrafter"/>
</dbReference>
<evidence type="ECO:0000256" key="6">
    <source>
        <dbReference type="ARBA" id="ARBA00022989"/>
    </source>
</evidence>
<dbReference type="EMBL" id="SGXC01000001">
    <property type="protein sequence ID" value="RZS86579.1"/>
    <property type="molecule type" value="Genomic_DNA"/>
</dbReference>
<evidence type="ECO:0000256" key="4">
    <source>
        <dbReference type="ARBA" id="ARBA00022679"/>
    </source>
</evidence>
<evidence type="ECO:0000256" key="5">
    <source>
        <dbReference type="ARBA" id="ARBA00022692"/>
    </source>
</evidence>
<feature type="transmembrane region" description="Helical" evidence="8">
    <location>
        <begin position="83"/>
        <end position="104"/>
    </location>
</feature>
<keyword evidence="11" id="KW-1185">Reference proteome</keyword>
<reference evidence="10 11" key="1">
    <citation type="submission" date="2019-02" db="EMBL/GenBank/DDBJ databases">
        <title>Genomic Encyclopedia of Type Strains, Phase IV (KMG-IV): sequencing the most valuable type-strain genomes for metagenomic binning, comparative biology and taxonomic classification.</title>
        <authorList>
            <person name="Goeker M."/>
        </authorList>
    </citation>
    <scope>NUCLEOTIDE SEQUENCE [LARGE SCALE GENOMIC DNA]</scope>
    <source>
        <strain evidence="10 11">K24</strain>
    </source>
</reference>
<dbReference type="InterPro" id="IPR050297">
    <property type="entry name" value="LipidA_mod_glycosyltrf_83"/>
</dbReference>
<dbReference type="Proteomes" id="UP000292445">
    <property type="component" value="Unassembled WGS sequence"/>
</dbReference>
<dbReference type="Pfam" id="PF02366">
    <property type="entry name" value="PMT"/>
    <property type="match status" value="1"/>
</dbReference>
<organism evidence="10 11">
    <name type="scientific">Pigmentiphaga kullae</name>
    <dbReference type="NCBI Taxonomy" id="151784"/>
    <lineage>
        <taxon>Bacteria</taxon>
        <taxon>Pseudomonadati</taxon>
        <taxon>Pseudomonadota</taxon>
        <taxon>Betaproteobacteria</taxon>
        <taxon>Burkholderiales</taxon>
        <taxon>Alcaligenaceae</taxon>
        <taxon>Pigmentiphaga</taxon>
    </lineage>
</organism>
<feature type="transmembrane region" description="Helical" evidence="8">
    <location>
        <begin position="267"/>
        <end position="288"/>
    </location>
</feature>
<dbReference type="AlphaFoldDB" id="A0A4Q7NN03"/>
<feature type="transmembrane region" description="Helical" evidence="8">
    <location>
        <begin position="205"/>
        <end position="223"/>
    </location>
</feature>
<feature type="transmembrane region" description="Helical" evidence="8">
    <location>
        <begin position="358"/>
        <end position="376"/>
    </location>
</feature>
<evidence type="ECO:0000256" key="2">
    <source>
        <dbReference type="ARBA" id="ARBA00022475"/>
    </source>
</evidence>
<feature type="transmembrane region" description="Helical" evidence="8">
    <location>
        <begin position="116"/>
        <end position="141"/>
    </location>
</feature>
<accession>A0A4Q7NN03</accession>
<sequence>MSSTTRLFVVLLGAAVGVRLLAMYLLPFIDTSEPRYAEIARLMVETGNWVTPWFSPDVPFWGKPPLSFWAQAASFSAFGITEIAGRLPSLIAAVLTGALTFAYLRITTGLAGAMLAAWILATSLLSFVAAGAVLTDPFLALGTTLSMVSFRLALQGRGRCWGYGFFLGIAVGLLAKGPLVLALTGGPLLAWLCVSRGHWRSLAKLPWVSGLLLTAVLVLPWYVMAEIRTPGFVQYFVVGEHLLRFIEPGWKGDLYGSAHLKPFGAIWWNWAMAAFPWSLLPLVGVIGLVRERQALDQVRTRMTDEVKYLAAWALFPMLFFTFAHNILWTYVLPGLPAFAMLCAMYVRAKGWSLSSKGIVAAGALVPSVCLVLSLVVHDSTNRVKTERELIGYAQSRGAGAYARLVYVNDRPFSARFYSAGRAERVELSDLAAELARSRLPVNLAVPRSAFAEFSRLVPDGWRVVYENKRYFLVVFTPPDAGRSSSKFAPIHVLAP</sequence>
<keyword evidence="5 8" id="KW-0812">Transmembrane</keyword>
<evidence type="ECO:0000256" key="7">
    <source>
        <dbReference type="ARBA" id="ARBA00023136"/>
    </source>
</evidence>
<feature type="domain" description="ArnT-like N-terminal" evidence="9">
    <location>
        <begin position="31"/>
        <end position="236"/>
    </location>
</feature>
<dbReference type="GO" id="GO:0016763">
    <property type="term" value="F:pentosyltransferase activity"/>
    <property type="evidence" value="ECO:0007669"/>
    <property type="project" value="TreeGrafter"/>
</dbReference>
<keyword evidence="2" id="KW-1003">Cell membrane</keyword>
<dbReference type="RefSeq" id="WP_130357657.1">
    <property type="nucleotide sequence ID" value="NZ_SGXC01000001.1"/>
</dbReference>
<comment type="subcellular location">
    <subcellularLocation>
        <location evidence="1">Cell membrane</location>
        <topology evidence="1">Multi-pass membrane protein</topology>
    </subcellularLocation>
</comment>
<feature type="transmembrane region" description="Helical" evidence="8">
    <location>
        <begin position="308"/>
        <end position="324"/>
    </location>
</feature>
<keyword evidence="6 8" id="KW-1133">Transmembrane helix</keyword>
<dbReference type="InterPro" id="IPR003342">
    <property type="entry name" value="ArnT-like_N"/>
</dbReference>
<dbReference type="GO" id="GO:0005886">
    <property type="term" value="C:plasma membrane"/>
    <property type="evidence" value="ECO:0007669"/>
    <property type="project" value="UniProtKB-SubCell"/>
</dbReference>
<evidence type="ECO:0000313" key="11">
    <source>
        <dbReference type="Proteomes" id="UP000292445"/>
    </source>
</evidence>
<feature type="transmembrane region" description="Helical" evidence="8">
    <location>
        <begin position="161"/>
        <end position="193"/>
    </location>
</feature>
<evidence type="ECO:0000256" key="3">
    <source>
        <dbReference type="ARBA" id="ARBA00022676"/>
    </source>
</evidence>
<dbReference type="OrthoDB" id="9775035at2"/>
<dbReference type="GO" id="GO:0009103">
    <property type="term" value="P:lipopolysaccharide biosynthetic process"/>
    <property type="evidence" value="ECO:0007669"/>
    <property type="project" value="UniProtKB-ARBA"/>
</dbReference>
<name>A0A4Q7NN03_9BURK</name>
<evidence type="ECO:0000259" key="9">
    <source>
        <dbReference type="Pfam" id="PF02366"/>
    </source>
</evidence>
<evidence type="ECO:0000256" key="1">
    <source>
        <dbReference type="ARBA" id="ARBA00004651"/>
    </source>
</evidence>
<feature type="transmembrane region" description="Helical" evidence="8">
    <location>
        <begin position="7"/>
        <end position="26"/>
    </location>
</feature>
<dbReference type="GO" id="GO:0006493">
    <property type="term" value="P:protein O-linked glycosylation"/>
    <property type="evidence" value="ECO:0007669"/>
    <property type="project" value="InterPro"/>
</dbReference>
<proteinExistence type="predicted"/>
<comment type="caution">
    <text evidence="10">The sequence shown here is derived from an EMBL/GenBank/DDBJ whole genome shotgun (WGS) entry which is preliminary data.</text>
</comment>
<evidence type="ECO:0000313" key="10">
    <source>
        <dbReference type="EMBL" id="RZS86579.1"/>
    </source>
</evidence>
<keyword evidence="4 10" id="KW-0808">Transferase</keyword>
<protein>
    <submittedName>
        <fullName evidence="10">Dolichyl-phosphate-mannose-protein mannosyltransferase</fullName>
    </submittedName>
</protein>
<dbReference type="PANTHER" id="PTHR33908:SF3">
    <property type="entry name" value="UNDECAPRENYL PHOSPHATE-ALPHA-4-AMINO-4-DEOXY-L-ARABINOSE ARABINOSYL TRANSFERASE"/>
    <property type="match status" value="1"/>
</dbReference>
<dbReference type="PANTHER" id="PTHR33908">
    <property type="entry name" value="MANNOSYLTRANSFERASE YKCB-RELATED"/>
    <property type="match status" value="1"/>
</dbReference>
<keyword evidence="3 10" id="KW-0328">Glycosyltransferase</keyword>
<evidence type="ECO:0000256" key="8">
    <source>
        <dbReference type="SAM" id="Phobius"/>
    </source>
</evidence>
<dbReference type="GO" id="GO:0000030">
    <property type="term" value="F:mannosyltransferase activity"/>
    <property type="evidence" value="ECO:0007669"/>
    <property type="project" value="InterPro"/>
</dbReference>